<dbReference type="Proteomes" id="UP000635142">
    <property type="component" value="Unassembled WGS sequence"/>
</dbReference>
<comment type="caution">
    <text evidence="3">The sequence shown here is derived from an EMBL/GenBank/DDBJ whole genome shotgun (WGS) entry which is preliminary data.</text>
</comment>
<organism evidence="3 4">
    <name type="scientific">Sulfitobacter aestuariivivens</name>
    <dbReference type="NCBI Taxonomy" id="2766981"/>
    <lineage>
        <taxon>Bacteria</taxon>
        <taxon>Pseudomonadati</taxon>
        <taxon>Pseudomonadota</taxon>
        <taxon>Alphaproteobacteria</taxon>
        <taxon>Rhodobacterales</taxon>
        <taxon>Roseobacteraceae</taxon>
        <taxon>Sulfitobacter</taxon>
    </lineage>
</organism>
<keyword evidence="4" id="KW-1185">Reference proteome</keyword>
<gene>
    <name evidence="3" type="ORF">H9Q16_03750</name>
</gene>
<dbReference type="RefSeq" id="WP_191074017.1">
    <property type="nucleotide sequence ID" value="NZ_JACTAG010000001.1"/>
</dbReference>
<evidence type="ECO:0000256" key="2">
    <source>
        <dbReference type="SAM" id="SignalP"/>
    </source>
</evidence>
<evidence type="ECO:0008006" key="5">
    <source>
        <dbReference type="Google" id="ProtNLM"/>
    </source>
</evidence>
<keyword evidence="2" id="KW-0732">Signal</keyword>
<keyword evidence="1" id="KW-0812">Transmembrane</keyword>
<keyword evidence="1" id="KW-0472">Membrane</keyword>
<evidence type="ECO:0000256" key="1">
    <source>
        <dbReference type="SAM" id="Phobius"/>
    </source>
</evidence>
<feature type="chain" id="PRO_5037089120" description="Ferrochelatase" evidence="2">
    <location>
        <begin position="22"/>
        <end position="62"/>
    </location>
</feature>
<evidence type="ECO:0000313" key="3">
    <source>
        <dbReference type="EMBL" id="MBD3663028.1"/>
    </source>
</evidence>
<sequence>MKKSTLAIAVSAAFFATGTFAGSVADPVIEAPVIVEDATSSSTGTSLVLALALLMSVPVLTD</sequence>
<proteinExistence type="predicted"/>
<keyword evidence="1" id="KW-1133">Transmembrane helix</keyword>
<feature type="transmembrane region" description="Helical" evidence="1">
    <location>
        <begin position="41"/>
        <end position="60"/>
    </location>
</feature>
<dbReference type="AlphaFoldDB" id="A0A927D2A5"/>
<name>A0A927D2A5_9RHOB</name>
<dbReference type="EMBL" id="JACTAG010000001">
    <property type="protein sequence ID" value="MBD3663028.1"/>
    <property type="molecule type" value="Genomic_DNA"/>
</dbReference>
<feature type="signal peptide" evidence="2">
    <location>
        <begin position="1"/>
        <end position="21"/>
    </location>
</feature>
<reference evidence="3" key="1">
    <citation type="submission" date="2020-08" db="EMBL/GenBank/DDBJ databases">
        <title>Sulfitobacter aestuariivivens sp. nov., isolated from a tidal flat.</title>
        <authorList>
            <person name="Park S."/>
            <person name="Yoon J.-H."/>
        </authorList>
    </citation>
    <scope>NUCLEOTIDE SEQUENCE</scope>
    <source>
        <strain evidence="3">TSTF-M16</strain>
    </source>
</reference>
<protein>
    <recommendedName>
        <fullName evidence="5">Ferrochelatase</fullName>
    </recommendedName>
</protein>
<accession>A0A927D2A5</accession>
<evidence type="ECO:0000313" key="4">
    <source>
        <dbReference type="Proteomes" id="UP000635142"/>
    </source>
</evidence>